<name>A0AAP2GH99_9BACT</name>
<accession>A0AAP2GH99</accession>
<gene>
    <name evidence="1" type="ORF">KK078_06480</name>
</gene>
<comment type="caution">
    <text evidence="1">The sequence shown here is derived from an EMBL/GenBank/DDBJ whole genome shotgun (WGS) entry which is preliminary data.</text>
</comment>
<sequence>MKNLLKEADKITFRVDKRMKSAEHPENLKMSAKKVAATNEILKNVDLSVLPGYNDNLKKS</sequence>
<reference evidence="1 2" key="1">
    <citation type="submission" date="2021-05" db="EMBL/GenBank/DDBJ databases">
        <title>A Polyphasic approach of four new species of the genus Ohtaekwangia: Ohtaekwangia histidinii sp. nov., Ohtaekwangia cretensis sp. nov., Ohtaekwangia indiensis sp. nov., Ohtaekwangia reichenbachii sp. nov. from diverse environment.</title>
        <authorList>
            <person name="Octaviana S."/>
        </authorList>
    </citation>
    <scope>NUCLEOTIDE SEQUENCE [LARGE SCALE GENOMIC DNA]</scope>
    <source>
        <strain evidence="1 2">PWU37</strain>
    </source>
</reference>
<keyword evidence="2" id="KW-1185">Reference proteome</keyword>
<protein>
    <submittedName>
        <fullName evidence="1">Uncharacterized protein</fullName>
    </submittedName>
</protein>
<organism evidence="1 2">
    <name type="scientific">Dawidia soli</name>
    <dbReference type="NCBI Taxonomy" id="2782352"/>
    <lineage>
        <taxon>Bacteria</taxon>
        <taxon>Pseudomonadati</taxon>
        <taxon>Bacteroidota</taxon>
        <taxon>Cytophagia</taxon>
        <taxon>Cytophagales</taxon>
        <taxon>Chryseotaleaceae</taxon>
        <taxon>Dawidia</taxon>
    </lineage>
</organism>
<evidence type="ECO:0000313" key="2">
    <source>
        <dbReference type="Proteomes" id="UP001319180"/>
    </source>
</evidence>
<dbReference type="EMBL" id="JAHESC010000006">
    <property type="protein sequence ID" value="MBT1686195.1"/>
    <property type="molecule type" value="Genomic_DNA"/>
</dbReference>
<proteinExistence type="predicted"/>
<dbReference type="AlphaFoldDB" id="A0AAP2GH99"/>
<dbReference type="RefSeq" id="WP_254089433.1">
    <property type="nucleotide sequence ID" value="NZ_JAHESC010000006.1"/>
</dbReference>
<dbReference type="Proteomes" id="UP001319180">
    <property type="component" value="Unassembled WGS sequence"/>
</dbReference>
<evidence type="ECO:0000313" key="1">
    <source>
        <dbReference type="EMBL" id="MBT1686195.1"/>
    </source>
</evidence>